<sequence length="995" mass="109695">MPPHDAASLTMDAALIEVISALRASLAPRGIKLMVVLLCDPIMFAQGIDARVAHLRRASGLDARGALFVLSSGAKSELSSFVTSLVKASEVLTSDYYREHARHVRRNRARYPPPPSVAQPILQVAMKAGLCSAQSTMLNAAGWHIRTHYKLGALAELQGDMAESHSMYAEAYKTLMQQYLPYPTVVLPRTRRWAEAKVLADTLSFKLIKLFLYDMKKLAARVQFRQHNLHITRLCTRWGITDQTHEYWAWLAKQYTFMADLLDEKKLVPARHGFDVPLVRYQAAVCQMERARCTTRLDSSSREARVDHTALIVPELDRAYKVLFQQRRLRLAHLVAVRLALTLAETQPKRALNYLTRTLQWYRRDPWHELSYALVLEALACAIRCKDVNLITRMEHECRIPVPPCLVSKRTHMLKDVPSDSSWWSAHSDSSTNIQLGTEVGSRTIYARAAFARSLATAPAADMPCQVVICLPFDSPVDELHPLSVQVYLAGQDAPTAEKLVSVAQAEADSGNSNVRALDLGEQKATMCVDAGHSNFPHQAASSVACFSLRRAQPLIVNLRFSTDVPGMYEVHRVECVFMEHGQNVHLLCDIDRRSPSVWTLPNGSCIPLPATQKPHALRVRAPTYDVHVPPIMACGQIAPLSLISPNDAILPPGIRLSVSPYKGDNDAAIIDVCGNAHAELELTSAASGGDVVEDGHESGWDGLHASTSGQPKTHDSSRTTCASTSAPSPIWLRAPQEPCAAMEVLLLQPTGASRRTERIHRVVKVVPSFLCKAQIRWGGAAQQDGVLLLNMTYEGPLTVQVKRVHVETAPSLGVSVDPILGYMPNETWYTGDRAAWAARLCAQAPQGTGAANLVITWRSIGEPNSPEHVTRRPLPELGSPALQHVDVRVSAPSCSMLAAALPVQVSFINTSDEHIADVQFTIESTPDWIVSGMMRHSVSMLLPCEERLVSLELWPQRAGIWKLPNMNATQIQASNSALSLHVHKVPNDIEITPR</sequence>
<dbReference type="InParanoid" id="A8PSZ7"/>
<evidence type="ECO:0000313" key="3">
    <source>
        <dbReference type="EMBL" id="EDP45354.1"/>
    </source>
</evidence>
<dbReference type="KEGG" id="mgl:MGL_0343"/>
<reference evidence="3 4" key="1">
    <citation type="journal article" date="2007" name="Proc. Natl. Acad. Sci. U.S.A.">
        <title>Dandruff-associated Malassezia genomes reveal convergent and divergent virulence traits shared with plant and human fungal pathogens.</title>
        <authorList>
            <person name="Xu J."/>
            <person name="Saunders C.W."/>
            <person name="Hu P."/>
            <person name="Grant R.A."/>
            <person name="Boekhout T."/>
            <person name="Kuramae E.E."/>
            <person name="Kronstad J.W."/>
            <person name="Deangelis Y.M."/>
            <person name="Reeder N.L."/>
            <person name="Johnstone K.R."/>
            <person name="Leland M."/>
            <person name="Fieno A.M."/>
            <person name="Begley W.M."/>
            <person name="Sun Y."/>
            <person name="Lacey M.P."/>
            <person name="Chaudhary T."/>
            <person name="Keough T."/>
            <person name="Chu L."/>
            <person name="Sears R."/>
            <person name="Yuan B."/>
            <person name="Dawson T.L.Jr."/>
        </authorList>
    </citation>
    <scope>NUCLEOTIDE SEQUENCE [LARGE SCALE GENOMIC DNA]</scope>
    <source>
        <strain evidence="4">ATCC MYA-4612 / CBS 7966</strain>
    </source>
</reference>
<dbReference type="VEuPathDB" id="FungiDB:MGL_0343"/>
<dbReference type="RefSeq" id="XP_001732568.1">
    <property type="nucleotide sequence ID" value="XM_001732516.1"/>
</dbReference>
<accession>A8PSZ7</accession>
<dbReference type="PANTHER" id="PTHR14374:SF0">
    <property type="entry name" value="TRAFFICKING PROTEIN PARTICLE COMPLEX SUBUNIT 11"/>
    <property type="match status" value="1"/>
</dbReference>
<protein>
    <recommendedName>
        <fullName evidence="2">Trafficking protein particle complex subunit 11 domain-containing protein</fullName>
    </recommendedName>
</protein>
<gene>
    <name evidence="3" type="ORF">MGL_0343</name>
</gene>
<evidence type="ECO:0000259" key="2">
    <source>
        <dbReference type="Pfam" id="PF11817"/>
    </source>
</evidence>
<dbReference type="EMBL" id="AAYY01000001">
    <property type="protein sequence ID" value="EDP45354.1"/>
    <property type="molecule type" value="Genomic_DNA"/>
</dbReference>
<proteinExistence type="predicted"/>
<evidence type="ECO:0000256" key="1">
    <source>
        <dbReference type="SAM" id="MobiDB-lite"/>
    </source>
</evidence>
<dbReference type="Proteomes" id="UP000008837">
    <property type="component" value="Unassembled WGS sequence"/>
</dbReference>
<dbReference type="OrthoDB" id="6278596at2759"/>
<dbReference type="OMA" id="RRTERIH"/>
<feature type="compositionally biased region" description="Polar residues" evidence="1">
    <location>
        <begin position="719"/>
        <end position="728"/>
    </location>
</feature>
<dbReference type="SUPFAM" id="SSF49309">
    <property type="entry name" value="Transglutaminase, two C-terminal domains"/>
    <property type="match status" value="1"/>
</dbReference>
<dbReference type="GeneID" id="5856874"/>
<evidence type="ECO:0000313" key="4">
    <source>
        <dbReference type="Proteomes" id="UP000008837"/>
    </source>
</evidence>
<name>A8PSZ7_MALGO</name>
<dbReference type="GO" id="GO:0003810">
    <property type="term" value="F:protein-glutamine gamma-glutamyltransferase activity"/>
    <property type="evidence" value="ECO:0007669"/>
    <property type="project" value="InterPro"/>
</dbReference>
<dbReference type="PANTHER" id="PTHR14374">
    <property type="entry name" value="FOIE GRAS"/>
    <property type="match status" value="1"/>
</dbReference>
<organism evidence="3 4">
    <name type="scientific">Malassezia globosa (strain ATCC MYA-4612 / CBS 7966)</name>
    <name type="common">Dandruff-associated fungus</name>
    <dbReference type="NCBI Taxonomy" id="425265"/>
    <lineage>
        <taxon>Eukaryota</taxon>
        <taxon>Fungi</taxon>
        <taxon>Dikarya</taxon>
        <taxon>Basidiomycota</taxon>
        <taxon>Ustilaginomycotina</taxon>
        <taxon>Malasseziomycetes</taxon>
        <taxon>Malasseziales</taxon>
        <taxon>Malasseziaceae</taxon>
        <taxon>Malassezia</taxon>
    </lineage>
</organism>
<dbReference type="InterPro" id="IPR036238">
    <property type="entry name" value="Transglutaminase_C_sf"/>
</dbReference>
<comment type="caution">
    <text evidence="3">The sequence shown here is derived from an EMBL/GenBank/DDBJ whole genome shotgun (WGS) entry which is preliminary data.</text>
</comment>
<dbReference type="InterPro" id="IPR021773">
    <property type="entry name" value="TPC11"/>
</dbReference>
<dbReference type="STRING" id="425265.A8PSZ7"/>
<feature type="domain" description="Trafficking protein particle complex subunit 11" evidence="2">
    <location>
        <begin position="192"/>
        <end position="266"/>
    </location>
</feature>
<feature type="region of interest" description="Disordered" evidence="1">
    <location>
        <begin position="690"/>
        <end position="728"/>
    </location>
</feature>
<keyword evidence="4" id="KW-1185">Reference proteome</keyword>
<dbReference type="Pfam" id="PF11817">
    <property type="entry name" value="Foie-gras_1"/>
    <property type="match status" value="1"/>
</dbReference>
<dbReference type="AlphaFoldDB" id="A8PSZ7"/>